<dbReference type="Gene3D" id="3.40.50.12780">
    <property type="entry name" value="N-terminal domain of ligase-like"/>
    <property type="match status" value="1"/>
</dbReference>
<organism evidence="4 5">
    <name type="scientific">Fonsecaea pedrosoi CBS 271.37</name>
    <dbReference type="NCBI Taxonomy" id="1442368"/>
    <lineage>
        <taxon>Eukaryota</taxon>
        <taxon>Fungi</taxon>
        <taxon>Dikarya</taxon>
        <taxon>Ascomycota</taxon>
        <taxon>Pezizomycotina</taxon>
        <taxon>Eurotiomycetes</taxon>
        <taxon>Chaetothyriomycetidae</taxon>
        <taxon>Chaetothyriales</taxon>
        <taxon>Herpotrichiellaceae</taxon>
        <taxon>Fonsecaea</taxon>
    </lineage>
</organism>
<dbReference type="GO" id="GO:0044539">
    <property type="term" value="P:long-chain fatty acid import into cell"/>
    <property type="evidence" value="ECO:0007669"/>
    <property type="project" value="TreeGrafter"/>
</dbReference>
<dbReference type="GO" id="GO:0005777">
    <property type="term" value="C:peroxisome"/>
    <property type="evidence" value="ECO:0007669"/>
    <property type="project" value="TreeGrafter"/>
</dbReference>
<dbReference type="Proteomes" id="UP000053029">
    <property type="component" value="Unassembled WGS sequence"/>
</dbReference>
<evidence type="ECO:0000259" key="3">
    <source>
        <dbReference type="Pfam" id="PF00501"/>
    </source>
</evidence>
<dbReference type="Gene3D" id="3.30.300.30">
    <property type="match status" value="1"/>
</dbReference>
<dbReference type="SUPFAM" id="SSF56801">
    <property type="entry name" value="Acetyl-CoA synthetase-like"/>
    <property type="match status" value="1"/>
</dbReference>
<dbReference type="PANTHER" id="PTHR43107">
    <property type="entry name" value="LONG-CHAIN FATTY ACID TRANSPORT PROTEIN"/>
    <property type="match status" value="1"/>
</dbReference>
<dbReference type="GO" id="GO:0005811">
    <property type="term" value="C:lipid droplet"/>
    <property type="evidence" value="ECO:0007669"/>
    <property type="project" value="TreeGrafter"/>
</dbReference>
<evidence type="ECO:0000313" key="4">
    <source>
        <dbReference type="EMBL" id="KIW80200.1"/>
    </source>
</evidence>
<dbReference type="GO" id="GO:0005324">
    <property type="term" value="F:long-chain fatty acid transmembrane transporter activity"/>
    <property type="evidence" value="ECO:0007669"/>
    <property type="project" value="TreeGrafter"/>
</dbReference>
<dbReference type="GeneID" id="25306305"/>
<proteinExistence type="inferred from homology"/>
<dbReference type="HOGENOM" id="CLU_000022_46_3_1"/>
<evidence type="ECO:0000256" key="1">
    <source>
        <dbReference type="ARBA" id="ARBA00006432"/>
    </source>
</evidence>
<sequence>MNSAIGATGVAVALGSAYLDAKYHITKDISLLSEVITARRDTRSRGVVRKGQVSLWFRFLESAAKFPASDAIWTRERCYTFSECLTRCCQYASFLRDLGVVTGQAVAMYMYNSPDFLFMWLACYAVGCSPAFLNYNLTGNALLHTWQVAKTNFLIADGDLVVNLDCIKEVLNANQRIVILSEAQKSSIYSLATQLPDDHLARSVRPDDQSMMLYTSGTSGFPKACSWTHHFLADAVSARLHSKVCTTPGPNGDRWYVCMPLYHGTGGIGAITALCGGITVCLVEKFSVTKFWEDIRKSCATLCIYVGETARYLLLPPPSQLDKEHNLQVMFGNGMRPDVWTKFQDRFAVPMIVEFFGASEGVFGLQTRAKGPFLAHSVGHDGLLIRFIMRNKYFAAAIDPDSGDIQRDPVTGLVVESPLRTGGEILFALEKEKDFRGYFDNQEATEKRLARNVRCPGDLYYRTGDALRRDSEGRWFFMDRLGDTFRWKSENVSTSEVSGIFGSFPKIKEAVIYGVLIPHHDGRAGCARVVIAEQDQPHFDYRSLASQLRARLPKYAVPIFLRVSTTHAPTTGNNKIVKGQLQKEGIDHAKFANGDKMLWLLPEADAYVEFTPTDYNQLTMGKIKL</sequence>
<reference evidence="4 5" key="1">
    <citation type="submission" date="2015-01" db="EMBL/GenBank/DDBJ databases">
        <title>The Genome Sequence of Fonsecaea pedrosoi CBS 271.37.</title>
        <authorList>
            <consortium name="The Broad Institute Genomics Platform"/>
            <person name="Cuomo C."/>
            <person name="de Hoog S."/>
            <person name="Gorbushina A."/>
            <person name="Stielow B."/>
            <person name="Teixiera M."/>
            <person name="Abouelleil A."/>
            <person name="Chapman S.B."/>
            <person name="Priest M."/>
            <person name="Young S.K."/>
            <person name="Wortman J."/>
            <person name="Nusbaum C."/>
            <person name="Birren B."/>
        </authorList>
    </citation>
    <scope>NUCLEOTIDE SEQUENCE [LARGE SCALE GENOMIC DNA]</scope>
    <source>
        <strain evidence="4 5">CBS 271.37</strain>
    </source>
</reference>
<dbReference type="InterPro" id="IPR020845">
    <property type="entry name" value="AMP-binding_CS"/>
</dbReference>
<dbReference type="InterPro" id="IPR045851">
    <property type="entry name" value="AMP-bd_C_sf"/>
</dbReference>
<dbReference type="InterPro" id="IPR042099">
    <property type="entry name" value="ANL_N_sf"/>
</dbReference>
<dbReference type="RefSeq" id="XP_013284008.1">
    <property type="nucleotide sequence ID" value="XM_013428554.1"/>
</dbReference>
<dbReference type="PROSITE" id="PS00455">
    <property type="entry name" value="AMP_BINDING"/>
    <property type="match status" value="1"/>
</dbReference>
<dbReference type="OrthoDB" id="196650at2759"/>
<protein>
    <recommendedName>
        <fullName evidence="3">AMP-dependent synthetase/ligase domain-containing protein</fullName>
    </recommendedName>
</protein>
<keyword evidence="2" id="KW-0436">Ligase</keyword>
<dbReference type="VEuPathDB" id="FungiDB:Z517_06815"/>
<name>A0A0D2GNP8_9EURO</name>
<dbReference type="EMBL" id="KN846972">
    <property type="protein sequence ID" value="KIW80200.1"/>
    <property type="molecule type" value="Genomic_DNA"/>
</dbReference>
<feature type="domain" description="AMP-dependent synthetase/ligase" evidence="3">
    <location>
        <begin position="61"/>
        <end position="367"/>
    </location>
</feature>
<evidence type="ECO:0000313" key="5">
    <source>
        <dbReference type="Proteomes" id="UP000053029"/>
    </source>
</evidence>
<dbReference type="GO" id="GO:0004467">
    <property type="term" value="F:long-chain fatty acid-CoA ligase activity"/>
    <property type="evidence" value="ECO:0007669"/>
    <property type="project" value="TreeGrafter"/>
</dbReference>
<dbReference type="STRING" id="1442368.A0A0D2GNP8"/>
<dbReference type="GO" id="GO:0009898">
    <property type="term" value="C:cytoplasmic side of plasma membrane"/>
    <property type="evidence" value="ECO:0007669"/>
    <property type="project" value="TreeGrafter"/>
</dbReference>
<evidence type="ECO:0000256" key="2">
    <source>
        <dbReference type="ARBA" id="ARBA00022598"/>
    </source>
</evidence>
<gene>
    <name evidence="4" type="ORF">Z517_06815</name>
</gene>
<comment type="similarity">
    <text evidence="1">Belongs to the ATP-dependent AMP-binding enzyme family.</text>
</comment>
<dbReference type="AlphaFoldDB" id="A0A0D2GNP8"/>
<dbReference type="InterPro" id="IPR000873">
    <property type="entry name" value="AMP-dep_synth/lig_dom"/>
</dbReference>
<keyword evidence="5" id="KW-1185">Reference proteome</keyword>
<dbReference type="Pfam" id="PF00501">
    <property type="entry name" value="AMP-binding"/>
    <property type="match status" value="1"/>
</dbReference>
<dbReference type="PANTHER" id="PTHR43107:SF6">
    <property type="entry name" value="ACYL-COA SYNTHETASE FAMILY PROTEIN (CEFD1), PUTATIVE (AFU_ORTHOLOGUE AFUA_6G03630)-RELATED"/>
    <property type="match status" value="1"/>
</dbReference>
<accession>A0A0D2GNP8</accession>